<name>A0A9W8GU91_9FUNG</name>
<evidence type="ECO:0000313" key="3">
    <source>
        <dbReference type="Proteomes" id="UP001140011"/>
    </source>
</evidence>
<feature type="region of interest" description="Disordered" evidence="1">
    <location>
        <begin position="1"/>
        <end position="42"/>
    </location>
</feature>
<organism evidence="2 3">
    <name type="scientific">Coemansia pectinata</name>
    <dbReference type="NCBI Taxonomy" id="1052879"/>
    <lineage>
        <taxon>Eukaryota</taxon>
        <taxon>Fungi</taxon>
        <taxon>Fungi incertae sedis</taxon>
        <taxon>Zoopagomycota</taxon>
        <taxon>Kickxellomycotina</taxon>
        <taxon>Kickxellomycetes</taxon>
        <taxon>Kickxellales</taxon>
        <taxon>Kickxellaceae</taxon>
        <taxon>Coemansia</taxon>
    </lineage>
</organism>
<feature type="non-terminal residue" evidence="2">
    <location>
        <position position="1"/>
    </location>
</feature>
<evidence type="ECO:0000313" key="2">
    <source>
        <dbReference type="EMBL" id="KAJ2744357.1"/>
    </source>
</evidence>
<feature type="compositionally biased region" description="Basic and acidic residues" evidence="1">
    <location>
        <begin position="11"/>
        <end position="20"/>
    </location>
</feature>
<dbReference type="Proteomes" id="UP001140011">
    <property type="component" value="Unassembled WGS sequence"/>
</dbReference>
<dbReference type="EMBL" id="JANBUH010001559">
    <property type="protein sequence ID" value="KAJ2744357.1"/>
    <property type="molecule type" value="Genomic_DNA"/>
</dbReference>
<evidence type="ECO:0000256" key="1">
    <source>
        <dbReference type="SAM" id="MobiDB-lite"/>
    </source>
</evidence>
<sequence length="139" mass="15099">QSQPAQSKSKKSQEDAEKKPAKPQSQLGLGLPGNGKTLNSHSGAGGGVKGVLYELAYLSTQGKNVWSKGEHIFAKMWKTGLEVNRIAEQDFYDFCVDELLKASNDAFQDLQAMGNKATAKKLYESFNAKLAVLLTDSTM</sequence>
<proteinExistence type="predicted"/>
<dbReference type="OrthoDB" id="5593337at2759"/>
<protein>
    <submittedName>
        <fullName evidence="2">Uncharacterized protein</fullName>
    </submittedName>
</protein>
<accession>A0A9W8GU91</accession>
<reference evidence="2" key="1">
    <citation type="submission" date="2022-07" db="EMBL/GenBank/DDBJ databases">
        <title>Phylogenomic reconstructions and comparative analyses of Kickxellomycotina fungi.</title>
        <authorList>
            <person name="Reynolds N.K."/>
            <person name="Stajich J.E."/>
            <person name="Barry K."/>
            <person name="Grigoriev I.V."/>
            <person name="Crous P."/>
            <person name="Smith M.E."/>
        </authorList>
    </citation>
    <scope>NUCLEOTIDE SEQUENCE</scope>
    <source>
        <strain evidence="2">BCRC 34297</strain>
    </source>
</reference>
<comment type="caution">
    <text evidence="2">The sequence shown here is derived from an EMBL/GenBank/DDBJ whole genome shotgun (WGS) entry which is preliminary data.</text>
</comment>
<dbReference type="AlphaFoldDB" id="A0A9W8GU91"/>
<keyword evidence="3" id="KW-1185">Reference proteome</keyword>
<gene>
    <name evidence="2" type="ORF">GGI19_006606</name>
</gene>